<gene>
    <name evidence="3" type="ORF">SAMN05216499_13812</name>
</gene>
<dbReference type="EMBL" id="FRBI01000038">
    <property type="protein sequence ID" value="SHN32624.1"/>
    <property type="molecule type" value="Genomic_DNA"/>
</dbReference>
<dbReference type="RefSeq" id="WP_073502681.1">
    <property type="nucleotide sequence ID" value="NZ_FRBI01000038.1"/>
</dbReference>
<dbReference type="PROSITE" id="PS51257">
    <property type="entry name" value="PROKAR_LIPOPROTEIN"/>
    <property type="match status" value="1"/>
</dbReference>
<sequence>MTRIAVAWRGAAVVGVLALAAGCGGDGTPERDAATVRSEVMTQSAVVMDTAHVTGRQVGAFPPRSTPTDLSCDDDNDDSPDRVLSQMWTVHSKDNTALGKGMANLAARLPGQGWKIVRNGPDSSLSKNQQILATHLATKIQMDVTWEKNLRYGDPLIQFDVYSPCFRSK</sequence>
<dbReference type="AlphaFoldDB" id="A0A1M7QND1"/>
<organism evidence="3 4">
    <name type="scientific">Actinacidiphila paucisporea</name>
    <dbReference type="NCBI Taxonomy" id="310782"/>
    <lineage>
        <taxon>Bacteria</taxon>
        <taxon>Bacillati</taxon>
        <taxon>Actinomycetota</taxon>
        <taxon>Actinomycetes</taxon>
        <taxon>Kitasatosporales</taxon>
        <taxon>Streptomycetaceae</taxon>
        <taxon>Actinacidiphila</taxon>
    </lineage>
</organism>
<feature type="chain" id="PRO_5012590816" description="Lipoprotein" evidence="2">
    <location>
        <begin position="21"/>
        <end position="169"/>
    </location>
</feature>
<accession>A0A1M7QND1</accession>
<protein>
    <recommendedName>
        <fullName evidence="5">Lipoprotein</fullName>
    </recommendedName>
</protein>
<feature type="signal peptide" evidence="2">
    <location>
        <begin position="1"/>
        <end position="20"/>
    </location>
</feature>
<feature type="region of interest" description="Disordered" evidence="1">
    <location>
        <begin position="57"/>
        <end position="78"/>
    </location>
</feature>
<evidence type="ECO:0000313" key="3">
    <source>
        <dbReference type="EMBL" id="SHN32624.1"/>
    </source>
</evidence>
<evidence type="ECO:0000256" key="1">
    <source>
        <dbReference type="SAM" id="MobiDB-lite"/>
    </source>
</evidence>
<dbReference type="Proteomes" id="UP000184111">
    <property type="component" value="Unassembled WGS sequence"/>
</dbReference>
<dbReference type="STRING" id="310782.SAMN05216499_13812"/>
<evidence type="ECO:0000256" key="2">
    <source>
        <dbReference type="SAM" id="SignalP"/>
    </source>
</evidence>
<reference evidence="3 4" key="1">
    <citation type="submission" date="2016-11" db="EMBL/GenBank/DDBJ databases">
        <authorList>
            <person name="Jaros S."/>
            <person name="Januszkiewicz K."/>
            <person name="Wedrychowicz H."/>
        </authorList>
    </citation>
    <scope>NUCLEOTIDE SEQUENCE [LARGE SCALE GENOMIC DNA]</scope>
    <source>
        <strain evidence="3 4">CGMCC 4.2025</strain>
    </source>
</reference>
<keyword evidence="2" id="KW-0732">Signal</keyword>
<keyword evidence="4" id="KW-1185">Reference proteome</keyword>
<evidence type="ECO:0008006" key="5">
    <source>
        <dbReference type="Google" id="ProtNLM"/>
    </source>
</evidence>
<name>A0A1M7QND1_9ACTN</name>
<proteinExistence type="predicted"/>
<dbReference type="OrthoDB" id="4282368at2"/>
<evidence type="ECO:0000313" key="4">
    <source>
        <dbReference type="Proteomes" id="UP000184111"/>
    </source>
</evidence>